<feature type="coiled-coil region" evidence="4">
    <location>
        <begin position="626"/>
        <end position="660"/>
    </location>
</feature>
<keyword evidence="1" id="KW-0723">Serine/threonine-protein kinase</keyword>
<accession>A0A9P5NQM8</accession>
<dbReference type="InterPro" id="IPR050117">
    <property type="entry name" value="MAPK"/>
</dbReference>
<sequence>MAMYNTSQTAILLHTTPHPSPSSAHRPNAYQCRRDTQCLHRRQPSRRWQLADQLYAFLHSPQGLGRWLIREGWLCDWHGTLPPNTPLSPMQCGAGAGVRPDWIGKRLVAVKLMKKRWEGGWDECQKNKELESLRAIPFHPNVIPLYDFFLLPDTKELYFVFESMEGNLYHLIKARKGRPFAGGLVSSIFRQIVLGLDHIHSNGYFHRDMKPENVLVTTTGLFDYTSVSPLAPPNAPKEKDVVVIIKLADFGLARETRSAPPYTEYVSTRWYRAPEVLLLSRDYSNPVDMWAFGTIMVELVNLRPLFPGCDQGDQVARICEVLGDPSDLYGVDRYGSQIGGGPWHRGHRLAQDIGFQFPKIIPKDFYSLFDDSIPRSLINCIRDLLRYDPDKRLTSRQCLEHVYLQETIPRDYITVPTGPQSTSSSSIPTMSSYINGSHSNPSLPTPSHIPPHSQQFPDASISHRIPYTIPPPQPQFPPQPVVAHNGYQHHPHGTWPDPQPDYPMSSPQDAPQPHRHYTNEHAVDTQDSLMAQDPPPPPDPPRDSSHAHVLQGNKLGKLGATLKKQGRWALFGGDKAHHNALPPVDEISPALVFPRRKRTKSSSTDSRSLRETSPALEPVLNPREEKKIQEKNKKEAQRLLRDAEIARRTLAQKNQQEQARAVMNKRKEEFKATGEVPEWPRGPDRSGPLRRGQASGGATSTTIGAASGRFAVHNEPMRAADEWGGPTDRAKARRREFDDDHSMSSSDLHSLSRVSSISFATVDSDPGPSRLRSQRSLYNISRMTSRSSLRTSFDDFPPSARSSNSFSLEGQLVHDFRTQASVSSHLSGSLSPPPLQLLSLSPTMSPSLSPSPPWIQVPHHGKEDLLSQTQSPPYLSISPRFHPAKPPHSPMDMNGQLPPLPPSPYGHHPSSPYAYPPSTGHTPKSAKSAINPIFKVVSYKWDSADGLVPDVYPTQPPLPPPPLPTTLGDDQLSSMNILPPFSELEAVAGGDFPPLSPMVFSTPEDD</sequence>
<dbReference type="PROSITE" id="PS50011">
    <property type="entry name" value="PROTEIN_KINASE_DOM"/>
    <property type="match status" value="1"/>
</dbReference>
<evidence type="ECO:0000256" key="5">
    <source>
        <dbReference type="SAM" id="MobiDB-lite"/>
    </source>
</evidence>
<dbReference type="Gene3D" id="3.30.200.20">
    <property type="entry name" value="Phosphorylase Kinase, domain 1"/>
    <property type="match status" value="1"/>
</dbReference>
<reference evidence="7" key="1">
    <citation type="submission" date="2020-11" db="EMBL/GenBank/DDBJ databases">
        <authorList>
            <consortium name="DOE Joint Genome Institute"/>
            <person name="Ahrendt S."/>
            <person name="Riley R."/>
            <person name="Andreopoulos W."/>
            <person name="LaButti K."/>
            <person name="Pangilinan J."/>
            <person name="Ruiz-duenas F.J."/>
            <person name="Barrasa J.M."/>
            <person name="Sanchez-Garcia M."/>
            <person name="Camarero S."/>
            <person name="Miyauchi S."/>
            <person name="Serrano A."/>
            <person name="Linde D."/>
            <person name="Babiker R."/>
            <person name="Drula E."/>
            <person name="Ayuso-Fernandez I."/>
            <person name="Pacheco R."/>
            <person name="Padilla G."/>
            <person name="Ferreira P."/>
            <person name="Barriuso J."/>
            <person name="Kellner H."/>
            <person name="Castanera R."/>
            <person name="Alfaro M."/>
            <person name="Ramirez L."/>
            <person name="Pisabarro A.G."/>
            <person name="Kuo A."/>
            <person name="Tritt A."/>
            <person name="Lipzen A."/>
            <person name="He G."/>
            <person name="Yan M."/>
            <person name="Ng V."/>
            <person name="Cullen D."/>
            <person name="Martin F."/>
            <person name="Rosso M.-N."/>
            <person name="Henrissat B."/>
            <person name="Hibbett D."/>
            <person name="Martinez A.T."/>
            <person name="Grigoriev I.V."/>
        </authorList>
    </citation>
    <scope>NUCLEOTIDE SEQUENCE</scope>
    <source>
        <strain evidence="7">AH 44721</strain>
    </source>
</reference>
<keyword evidence="7" id="KW-0808">Transferase</keyword>
<feature type="domain" description="Protein kinase" evidence="6">
    <location>
        <begin position="84"/>
        <end position="404"/>
    </location>
</feature>
<dbReference type="PANTHER" id="PTHR24055">
    <property type="entry name" value="MITOGEN-ACTIVATED PROTEIN KINASE"/>
    <property type="match status" value="1"/>
</dbReference>
<feature type="region of interest" description="Disordered" evidence="5">
    <location>
        <begin position="952"/>
        <end position="978"/>
    </location>
</feature>
<dbReference type="AlphaFoldDB" id="A0A9P5NQM8"/>
<dbReference type="Proteomes" id="UP000724874">
    <property type="component" value="Unassembled WGS sequence"/>
</dbReference>
<proteinExistence type="predicted"/>
<feature type="region of interest" description="Disordered" evidence="5">
    <location>
        <begin position="874"/>
        <end position="926"/>
    </location>
</feature>
<evidence type="ECO:0000256" key="1">
    <source>
        <dbReference type="ARBA" id="ARBA00022527"/>
    </source>
</evidence>
<feature type="compositionally biased region" description="Pro residues" evidence="5">
    <location>
        <begin position="954"/>
        <end position="964"/>
    </location>
</feature>
<evidence type="ECO:0000259" key="6">
    <source>
        <dbReference type="PROSITE" id="PS50011"/>
    </source>
</evidence>
<keyword evidence="8" id="KW-1185">Reference proteome</keyword>
<dbReference type="GO" id="GO:0004674">
    <property type="term" value="F:protein serine/threonine kinase activity"/>
    <property type="evidence" value="ECO:0007669"/>
    <property type="project" value="UniProtKB-KW"/>
</dbReference>
<dbReference type="Pfam" id="PF00069">
    <property type="entry name" value="Pkinase"/>
    <property type="match status" value="1"/>
</dbReference>
<feature type="region of interest" description="Disordered" evidence="5">
    <location>
        <begin position="592"/>
        <end position="617"/>
    </location>
</feature>
<dbReference type="EMBL" id="JADNYJ010000022">
    <property type="protein sequence ID" value="KAF8905576.1"/>
    <property type="molecule type" value="Genomic_DNA"/>
</dbReference>
<organism evidence="7 8">
    <name type="scientific">Gymnopilus junonius</name>
    <name type="common">Spectacular rustgill mushroom</name>
    <name type="synonym">Gymnopilus spectabilis subsp. junonius</name>
    <dbReference type="NCBI Taxonomy" id="109634"/>
    <lineage>
        <taxon>Eukaryota</taxon>
        <taxon>Fungi</taxon>
        <taxon>Dikarya</taxon>
        <taxon>Basidiomycota</taxon>
        <taxon>Agaricomycotina</taxon>
        <taxon>Agaricomycetes</taxon>
        <taxon>Agaricomycetidae</taxon>
        <taxon>Agaricales</taxon>
        <taxon>Agaricineae</taxon>
        <taxon>Hymenogastraceae</taxon>
        <taxon>Gymnopilus</taxon>
    </lineage>
</organism>
<dbReference type="SUPFAM" id="SSF56112">
    <property type="entry name" value="Protein kinase-like (PK-like)"/>
    <property type="match status" value="1"/>
</dbReference>
<dbReference type="SMART" id="SM00220">
    <property type="entry name" value="S_TKc"/>
    <property type="match status" value="1"/>
</dbReference>
<keyword evidence="4" id="KW-0175">Coiled coil</keyword>
<evidence type="ECO:0000313" key="7">
    <source>
        <dbReference type="EMBL" id="KAF8905576.1"/>
    </source>
</evidence>
<dbReference type="Gene3D" id="1.10.510.10">
    <property type="entry name" value="Transferase(Phosphotransferase) domain 1"/>
    <property type="match status" value="1"/>
</dbReference>
<dbReference type="InterPro" id="IPR011009">
    <property type="entry name" value="Kinase-like_dom_sf"/>
</dbReference>
<dbReference type="InterPro" id="IPR008271">
    <property type="entry name" value="Ser/Thr_kinase_AS"/>
</dbReference>
<gene>
    <name evidence="7" type="ORF">CPB84DRAFT_603126</name>
</gene>
<name>A0A9P5NQM8_GYMJU</name>
<feature type="region of interest" description="Disordered" evidence="5">
    <location>
        <begin position="414"/>
        <end position="548"/>
    </location>
</feature>
<feature type="compositionally biased region" description="Pro residues" evidence="5">
    <location>
        <begin position="468"/>
        <end position="480"/>
    </location>
</feature>
<comment type="caution">
    <text evidence="7">The sequence shown here is derived from an EMBL/GenBank/DDBJ whole genome shotgun (WGS) entry which is preliminary data.</text>
</comment>
<feature type="region of interest" description="Disordered" evidence="5">
    <location>
        <begin position="668"/>
        <end position="750"/>
    </location>
</feature>
<dbReference type="PROSITE" id="PS00108">
    <property type="entry name" value="PROTEIN_KINASE_ST"/>
    <property type="match status" value="1"/>
</dbReference>
<feature type="compositionally biased region" description="Polar residues" evidence="5">
    <location>
        <begin position="433"/>
        <end position="442"/>
    </location>
</feature>
<evidence type="ECO:0000313" key="8">
    <source>
        <dbReference type="Proteomes" id="UP000724874"/>
    </source>
</evidence>
<protein>
    <submittedName>
        <fullName evidence="7">Kinase-like domain-containing protein</fullName>
    </submittedName>
</protein>
<evidence type="ECO:0000256" key="3">
    <source>
        <dbReference type="ARBA" id="ARBA00022840"/>
    </source>
</evidence>
<evidence type="ECO:0000256" key="2">
    <source>
        <dbReference type="ARBA" id="ARBA00022741"/>
    </source>
</evidence>
<keyword evidence="7" id="KW-0418">Kinase</keyword>
<dbReference type="OrthoDB" id="2158884at2759"/>
<dbReference type="InterPro" id="IPR000719">
    <property type="entry name" value="Prot_kinase_dom"/>
</dbReference>
<dbReference type="GO" id="GO:0005524">
    <property type="term" value="F:ATP binding"/>
    <property type="evidence" value="ECO:0007669"/>
    <property type="project" value="UniProtKB-KW"/>
</dbReference>
<feature type="compositionally biased region" description="Low complexity" evidence="5">
    <location>
        <begin position="905"/>
        <end position="918"/>
    </location>
</feature>
<evidence type="ECO:0000256" key="4">
    <source>
        <dbReference type="SAM" id="Coils"/>
    </source>
</evidence>
<keyword evidence="3" id="KW-0067">ATP-binding</keyword>
<feature type="compositionally biased region" description="Low complexity" evidence="5">
    <location>
        <begin position="416"/>
        <end position="432"/>
    </location>
</feature>
<keyword evidence="2" id="KW-0547">Nucleotide-binding</keyword>